<dbReference type="GO" id="GO:0019104">
    <property type="term" value="F:DNA N-glycosylase activity"/>
    <property type="evidence" value="ECO:0007669"/>
    <property type="project" value="UniProtKB-UniRule"/>
</dbReference>
<keyword evidence="5 12" id="KW-0378">Hydrolase</keyword>
<dbReference type="GO" id="GO:0051539">
    <property type="term" value="F:4 iron, 4 sulfur cluster binding"/>
    <property type="evidence" value="ECO:0007669"/>
    <property type="project" value="UniProtKB-UniRule"/>
</dbReference>
<dbReference type="Gene3D" id="1.10.1670.10">
    <property type="entry name" value="Helix-hairpin-Helix base-excision DNA repair enzymes (C-terminal)"/>
    <property type="match status" value="1"/>
</dbReference>
<evidence type="ECO:0000256" key="12">
    <source>
        <dbReference type="HAMAP-Rule" id="MF_00942"/>
    </source>
</evidence>
<comment type="similarity">
    <text evidence="1 12">Belongs to the Nth/MutY family.</text>
</comment>
<dbReference type="InterPro" id="IPR004036">
    <property type="entry name" value="Endonuclease-III-like_CS2"/>
</dbReference>
<gene>
    <name evidence="12" type="primary">nth</name>
    <name evidence="13" type="ORF">AYR53_09160</name>
</gene>
<feature type="binding site" evidence="12">
    <location>
        <position position="196"/>
    </location>
    <ligand>
        <name>[4Fe-4S] cluster</name>
        <dbReference type="ChEBI" id="CHEBI:49883"/>
    </ligand>
</feature>
<keyword evidence="13" id="KW-0540">Nuclease</keyword>
<dbReference type="InterPro" id="IPR005759">
    <property type="entry name" value="Nth"/>
</dbReference>
<dbReference type="CDD" id="cd00056">
    <property type="entry name" value="ENDO3c"/>
    <property type="match status" value="1"/>
</dbReference>
<evidence type="ECO:0000313" key="13">
    <source>
        <dbReference type="EMBL" id="ANK62915.1"/>
    </source>
</evidence>
<dbReference type="RefSeq" id="WP_068280627.1">
    <property type="nucleotide sequence ID" value="NZ_CP014873.1"/>
</dbReference>
<dbReference type="Gene3D" id="1.10.340.30">
    <property type="entry name" value="Hypothetical protein, domain 2"/>
    <property type="match status" value="1"/>
</dbReference>
<name>A0A192H3G9_9LACO</name>
<comment type="function">
    <text evidence="12">DNA repair enzyme that has both DNA N-glycosylase activity and AP-lyase activity. The DNA N-glycosylase activity releases various damaged pyrimidines from DNA by cleaving the N-glycosidic bond, leaving an AP (apurinic/apyrimidinic) site. The AP-lyase activity cleaves the phosphodiester bond 3' to the AP site by a beta-elimination, leaving a 3'-terminal unsaturated sugar and a product with a terminal 5'-phosphate.</text>
</comment>
<protein>
    <recommendedName>
        <fullName evidence="12">Endonuclease III</fullName>
        <ecNumber evidence="12">4.2.99.18</ecNumber>
    </recommendedName>
    <alternativeName>
        <fullName evidence="12">DNA-(apurinic or apyrimidinic site) lyase</fullName>
    </alternativeName>
</protein>
<comment type="cofactor">
    <cofactor evidence="12">
        <name>[4Fe-4S] cluster</name>
        <dbReference type="ChEBI" id="CHEBI:49883"/>
    </cofactor>
    <text evidence="12">Binds 1 [4Fe-4S] cluster.</text>
</comment>
<dbReference type="GeneID" id="42982425"/>
<keyword evidence="2 12" id="KW-0004">4Fe-4S</keyword>
<evidence type="ECO:0000256" key="11">
    <source>
        <dbReference type="ARBA" id="ARBA00023295"/>
    </source>
</evidence>
<dbReference type="Proteomes" id="UP000078582">
    <property type="component" value="Chromosome"/>
</dbReference>
<evidence type="ECO:0000256" key="9">
    <source>
        <dbReference type="ARBA" id="ARBA00023204"/>
    </source>
</evidence>
<dbReference type="HAMAP" id="MF_00942">
    <property type="entry name" value="Nth"/>
    <property type="match status" value="1"/>
</dbReference>
<dbReference type="FunFam" id="1.10.340.30:FF:000001">
    <property type="entry name" value="Endonuclease III"/>
    <property type="match status" value="1"/>
</dbReference>
<dbReference type="SUPFAM" id="SSF48150">
    <property type="entry name" value="DNA-glycosylase"/>
    <property type="match status" value="1"/>
</dbReference>
<keyword evidence="9 12" id="KW-0234">DNA repair</keyword>
<feature type="binding site" evidence="12">
    <location>
        <position position="189"/>
    </location>
    <ligand>
        <name>[4Fe-4S] cluster</name>
        <dbReference type="ChEBI" id="CHEBI:49883"/>
    </ligand>
</feature>
<dbReference type="PANTHER" id="PTHR10359">
    <property type="entry name" value="A/G-SPECIFIC ADENINE GLYCOSYLASE/ENDONUCLEASE III"/>
    <property type="match status" value="1"/>
</dbReference>
<keyword evidence="6 12" id="KW-0408">Iron</keyword>
<evidence type="ECO:0000256" key="1">
    <source>
        <dbReference type="ARBA" id="ARBA00008343"/>
    </source>
</evidence>
<dbReference type="PIRSF" id="PIRSF001435">
    <property type="entry name" value="Nth"/>
    <property type="match status" value="1"/>
</dbReference>
<accession>A0A192H3G9</accession>
<evidence type="ECO:0000256" key="4">
    <source>
        <dbReference type="ARBA" id="ARBA00022763"/>
    </source>
</evidence>
<keyword evidence="3 12" id="KW-0479">Metal-binding</keyword>
<dbReference type="Pfam" id="PF00633">
    <property type="entry name" value="HHH"/>
    <property type="match status" value="1"/>
</dbReference>
<dbReference type="PROSITE" id="PS01155">
    <property type="entry name" value="ENDONUCLEASE_III_2"/>
    <property type="match status" value="1"/>
</dbReference>
<dbReference type="PANTHER" id="PTHR10359:SF18">
    <property type="entry name" value="ENDONUCLEASE III"/>
    <property type="match status" value="1"/>
</dbReference>
<dbReference type="InterPro" id="IPR000445">
    <property type="entry name" value="HhH_motif"/>
</dbReference>
<evidence type="ECO:0000313" key="14">
    <source>
        <dbReference type="Proteomes" id="UP000078582"/>
    </source>
</evidence>
<dbReference type="GO" id="GO:0006285">
    <property type="term" value="P:base-excision repair, AP site formation"/>
    <property type="evidence" value="ECO:0007669"/>
    <property type="project" value="TreeGrafter"/>
</dbReference>
<dbReference type="InterPro" id="IPR011257">
    <property type="entry name" value="DNA_glycosylase"/>
</dbReference>
<feature type="binding site" evidence="12">
    <location>
        <position position="199"/>
    </location>
    <ligand>
        <name>[4Fe-4S] cluster</name>
        <dbReference type="ChEBI" id="CHEBI:49883"/>
    </ligand>
</feature>
<comment type="catalytic activity">
    <reaction evidence="12">
        <text>2'-deoxyribonucleotide-(2'-deoxyribose 5'-phosphate)-2'-deoxyribonucleotide-DNA = a 3'-end 2'-deoxyribonucleotide-(2,3-dehydro-2,3-deoxyribose 5'-phosphate)-DNA + a 5'-end 5'-phospho-2'-deoxyribonucleoside-DNA + H(+)</text>
        <dbReference type="Rhea" id="RHEA:66592"/>
        <dbReference type="Rhea" id="RHEA-COMP:13180"/>
        <dbReference type="Rhea" id="RHEA-COMP:16897"/>
        <dbReference type="Rhea" id="RHEA-COMP:17067"/>
        <dbReference type="ChEBI" id="CHEBI:15378"/>
        <dbReference type="ChEBI" id="CHEBI:136412"/>
        <dbReference type="ChEBI" id="CHEBI:157695"/>
        <dbReference type="ChEBI" id="CHEBI:167181"/>
        <dbReference type="EC" id="4.2.99.18"/>
    </reaction>
</comment>
<evidence type="ECO:0000256" key="7">
    <source>
        <dbReference type="ARBA" id="ARBA00023014"/>
    </source>
</evidence>
<dbReference type="OrthoDB" id="9800977at2"/>
<keyword evidence="13" id="KW-0255">Endonuclease</keyword>
<evidence type="ECO:0000256" key="2">
    <source>
        <dbReference type="ARBA" id="ARBA00022485"/>
    </source>
</evidence>
<dbReference type="GO" id="GO:0003677">
    <property type="term" value="F:DNA binding"/>
    <property type="evidence" value="ECO:0007669"/>
    <property type="project" value="UniProtKB-UniRule"/>
</dbReference>
<dbReference type="FunFam" id="1.10.1670.10:FF:000001">
    <property type="entry name" value="Endonuclease III"/>
    <property type="match status" value="1"/>
</dbReference>
<dbReference type="GO" id="GO:0140078">
    <property type="term" value="F:class I DNA-(apurinic or apyrimidinic site) endonuclease activity"/>
    <property type="evidence" value="ECO:0007669"/>
    <property type="project" value="UniProtKB-EC"/>
</dbReference>
<dbReference type="NCBIfam" id="TIGR01083">
    <property type="entry name" value="nth"/>
    <property type="match status" value="1"/>
</dbReference>
<dbReference type="AlphaFoldDB" id="A0A192H3G9"/>
<organism evidence="13 14">
    <name type="scientific">Loigolactobacillus backii</name>
    <dbReference type="NCBI Taxonomy" id="375175"/>
    <lineage>
        <taxon>Bacteria</taxon>
        <taxon>Bacillati</taxon>
        <taxon>Bacillota</taxon>
        <taxon>Bacilli</taxon>
        <taxon>Lactobacillales</taxon>
        <taxon>Lactobacillaceae</taxon>
        <taxon>Loigolactobacillus</taxon>
    </lineage>
</organism>
<dbReference type="SMART" id="SM00478">
    <property type="entry name" value="ENDO3c"/>
    <property type="match status" value="1"/>
</dbReference>
<sequence length="216" mass="23935">MLSKTKTQYAVKVMGEMFPDARPSLRAASPFQYLVSVMLSAQATDISVNKVTPQLFKHFPTAIEMAAATETAIQQDIHSIGLYRNKAKHIKATSQALLVNFAGVVPSNRQDLMSLPGVGRKTADVVLADAFAEPAFAVDTHVERVTKRLHMVPQKASVLEVEQLMMQKLPKEKWITAHHRMIYFGRYQCLARAPKCTTCPLLSVCLAGQQRLAKAK</sequence>
<keyword evidence="8 12" id="KW-0238">DNA-binding</keyword>
<evidence type="ECO:0000256" key="5">
    <source>
        <dbReference type="ARBA" id="ARBA00022801"/>
    </source>
</evidence>
<evidence type="ECO:0000256" key="8">
    <source>
        <dbReference type="ARBA" id="ARBA00023125"/>
    </source>
</evidence>
<dbReference type="STRING" id="375175.AYR53_09160"/>
<proteinExistence type="inferred from homology"/>
<evidence type="ECO:0000256" key="10">
    <source>
        <dbReference type="ARBA" id="ARBA00023239"/>
    </source>
</evidence>
<reference evidence="13 14" key="1">
    <citation type="submission" date="2016-03" db="EMBL/GenBank/DDBJ databases">
        <title>Pediococcus and Lactobacillus from brewery environment - whole genome sequencing and assembly.</title>
        <authorList>
            <person name="Behr J."/>
            <person name="Geissler A.J."/>
            <person name="Vogel R.F."/>
        </authorList>
    </citation>
    <scope>NUCLEOTIDE SEQUENCE [LARGE SCALE GENOMIC DNA]</scope>
    <source>
        <strain evidence="13 14">TMW 1.1989</strain>
    </source>
</reference>
<dbReference type="InterPro" id="IPR023170">
    <property type="entry name" value="HhH_base_excis_C"/>
</dbReference>
<keyword evidence="10 12" id="KW-0456">Lyase</keyword>
<keyword evidence="14" id="KW-1185">Reference proteome</keyword>
<dbReference type="Pfam" id="PF00730">
    <property type="entry name" value="HhH-GPD"/>
    <property type="match status" value="1"/>
</dbReference>
<keyword evidence="7 12" id="KW-0411">Iron-sulfur</keyword>
<keyword evidence="11 12" id="KW-0326">Glycosidase</keyword>
<evidence type="ECO:0000256" key="3">
    <source>
        <dbReference type="ARBA" id="ARBA00022723"/>
    </source>
</evidence>
<dbReference type="EMBL" id="CP014873">
    <property type="protein sequence ID" value="ANK62915.1"/>
    <property type="molecule type" value="Genomic_DNA"/>
</dbReference>
<dbReference type="EC" id="4.2.99.18" evidence="12"/>
<dbReference type="GO" id="GO:0046872">
    <property type="term" value="F:metal ion binding"/>
    <property type="evidence" value="ECO:0007669"/>
    <property type="project" value="UniProtKB-KW"/>
</dbReference>
<evidence type="ECO:0000256" key="6">
    <source>
        <dbReference type="ARBA" id="ARBA00023004"/>
    </source>
</evidence>
<keyword evidence="4 12" id="KW-0227">DNA damage</keyword>
<feature type="binding site" evidence="12">
    <location>
        <position position="205"/>
    </location>
    <ligand>
        <name>[4Fe-4S] cluster</name>
        <dbReference type="ChEBI" id="CHEBI:49883"/>
    </ligand>
</feature>
<dbReference type="InterPro" id="IPR003265">
    <property type="entry name" value="HhH-GPD_domain"/>
</dbReference>